<dbReference type="GO" id="GO:0045277">
    <property type="term" value="C:respiratory chain complex IV"/>
    <property type="evidence" value="ECO:0007669"/>
    <property type="project" value="InterPro"/>
</dbReference>
<evidence type="ECO:0000313" key="5">
    <source>
        <dbReference type="RefSeq" id="XP_025790069.1"/>
    </source>
</evidence>
<dbReference type="Pfam" id="PF02297">
    <property type="entry name" value="COX6B"/>
    <property type="match status" value="1"/>
</dbReference>
<dbReference type="InterPro" id="IPR036549">
    <property type="entry name" value="CX6/COA6-like_sf"/>
</dbReference>
<dbReference type="SUPFAM" id="SSF47694">
    <property type="entry name" value="Cytochrome c oxidase subunit h"/>
    <property type="match status" value="1"/>
</dbReference>
<protein>
    <submittedName>
        <fullName evidence="5">Cytochrome c oxidase subunit 6B1-like</fullName>
    </submittedName>
</protein>
<name>A0A6P6IQH9_PUMCO</name>
<dbReference type="InterPro" id="IPR003213">
    <property type="entry name" value="Cyt_c_oxidase_su6B"/>
</dbReference>
<dbReference type="InterPro" id="IPR048280">
    <property type="entry name" value="COX6B-like"/>
</dbReference>
<dbReference type="Proteomes" id="UP000515131">
    <property type="component" value="Unplaced"/>
</dbReference>
<keyword evidence="4" id="KW-1185">Reference proteome</keyword>
<dbReference type="PANTHER" id="PTHR11387">
    <property type="entry name" value="CYTOCHROME C OXIDASE SUBUNIT 6B"/>
    <property type="match status" value="1"/>
</dbReference>
<dbReference type="Gene3D" id="1.10.10.140">
    <property type="entry name" value="Cytochrome c oxidase, subunit VIb"/>
    <property type="match status" value="1"/>
</dbReference>
<dbReference type="GO" id="GO:0005739">
    <property type="term" value="C:mitochondrion"/>
    <property type="evidence" value="ECO:0007669"/>
    <property type="project" value="UniProtKB-SubCell"/>
</dbReference>
<keyword evidence="3" id="KW-1015">Disulfide bond</keyword>
<organism evidence="4 5">
    <name type="scientific">Puma concolor</name>
    <name type="common">Mountain lion</name>
    <name type="synonym">Felis concolor</name>
    <dbReference type="NCBI Taxonomy" id="9696"/>
    <lineage>
        <taxon>Eukaryota</taxon>
        <taxon>Metazoa</taxon>
        <taxon>Chordata</taxon>
        <taxon>Craniata</taxon>
        <taxon>Vertebrata</taxon>
        <taxon>Euteleostomi</taxon>
        <taxon>Mammalia</taxon>
        <taxon>Eutheria</taxon>
        <taxon>Laurasiatheria</taxon>
        <taxon>Carnivora</taxon>
        <taxon>Feliformia</taxon>
        <taxon>Felidae</taxon>
        <taxon>Felinae</taxon>
        <taxon>Puma</taxon>
    </lineage>
</organism>
<sequence length="79" mass="9309">MAEDIKIKIKRGAWNYQTTPFDSRFPNQNQTRKCWQNSLDLPHCDRAMTAQRDAISAWEWYLRVFRSLCLASWVSVSLG</sequence>
<accession>A0A6P6IQH9</accession>
<dbReference type="KEGG" id="pcoo:112871161"/>
<proteinExistence type="predicted"/>
<evidence type="ECO:0000313" key="4">
    <source>
        <dbReference type="Proteomes" id="UP000515131"/>
    </source>
</evidence>
<dbReference type="RefSeq" id="XP_025790069.1">
    <property type="nucleotide sequence ID" value="XM_025934284.1"/>
</dbReference>
<comment type="subcellular location">
    <subcellularLocation>
        <location evidence="1">Mitochondrion</location>
    </subcellularLocation>
</comment>
<evidence type="ECO:0000256" key="2">
    <source>
        <dbReference type="ARBA" id="ARBA00023128"/>
    </source>
</evidence>
<gene>
    <name evidence="5" type="primary">LOC112871161</name>
</gene>
<evidence type="ECO:0000256" key="1">
    <source>
        <dbReference type="ARBA" id="ARBA00004173"/>
    </source>
</evidence>
<reference evidence="5" key="1">
    <citation type="submission" date="2025-08" db="UniProtKB">
        <authorList>
            <consortium name="RefSeq"/>
        </authorList>
    </citation>
    <scope>IDENTIFICATION</scope>
    <source>
        <tissue evidence="5">Blood</tissue>
    </source>
</reference>
<keyword evidence="2" id="KW-0496">Mitochondrion</keyword>
<dbReference type="GeneID" id="112871161"/>
<dbReference type="AlphaFoldDB" id="A0A6P6IQH9"/>
<evidence type="ECO:0000256" key="3">
    <source>
        <dbReference type="ARBA" id="ARBA00023157"/>
    </source>
</evidence>